<dbReference type="Proteomes" id="UP000321224">
    <property type="component" value="Unassembled WGS sequence"/>
</dbReference>
<evidence type="ECO:0000313" key="3">
    <source>
        <dbReference type="EMBL" id="SDE54658.1"/>
    </source>
</evidence>
<evidence type="ECO:0000313" key="2">
    <source>
        <dbReference type="EMBL" id="GEL74628.1"/>
    </source>
</evidence>
<dbReference type="InterPro" id="IPR006528">
    <property type="entry name" value="Phage_head_morphogenesis_dom"/>
</dbReference>
<protein>
    <submittedName>
        <fullName evidence="2 3">Head morphogenesis protein</fullName>
    </submittedName>
</protein>
<evidence type="ECO:0000313" key="5">
    <source>
        <dbReference type="Proteomes" id="UP000321224"/>
    </source>
</evidence>
<name>A0A511HM11_9BACT</name>
<keyword evidence="4" id="KW-1185">Reference proteome</keyword>
<evidence type="ECO:0000313" key="4">
    <source>
        <dbReference type="Proteomes" id="UP000198717"/>
    </source>
</evidence>
<reference evidence="3 4" key="1">
    <citation type="submission" date="2016-10" db="EMBL/GenBank/DDBJ databases">
        <authorList>
            <person name="Varghese N."/>
            <person name="Submissions S."/>
        </authorList>
    </citation>
    <scope>NUCLEOTIDE SEQUENCE [LARGE SCALE GENOMIC DNA]</scope>
    <source>
        <strain evidence="3 4">DSM 2260</strain>
    </source>
</reference>
<dbReference type="RefSeq" id="WP_090491670.1">
    <property type="nucleotide sequence ID" value="NZ_BJVY01000051.1"/>
</dbReference>
<reference evidence="2 5" key="2">
    <citation type="submission" date="2019-07" db="EMBL/GenBank/DDBJ databases">
        <title>Whole genome shotgun sequence of Myxococcus virescens NBRC 100334.</title>
        <authorList>
            <person name="Hosoyama A."/>
            <person name="Uohara A."/>
            <person name="Ohji S."/>
            <person name="Ichikawa N."/>
        </authorList>
    </citation>
    <scope>NUCLEOTIDE SEQUENCE [LARGE SCALE GENOMIC DNA]</scope>
    <source>
        <strain evidence="2 5">NBRC 100334</strain>
    </source>
</reference>
<comment type="caution">
    <text evidence="2">The sequence shown here is derived from an EMBL/GenBank/DDBJ whole genome shotgun (WGS) entry which is preliminary data.</text>
</comment>
<dbReference type="Proteomes" id="UP000198717">
    <property type="component" value="Unassembled WGS sequence"/>
</dbReference>
<dbReference type="EMBL" id="FNAJ01000008">
    <property type="protein sequence ID" value="SDE54658.1"/>
    <property type="molecule type" value="Genomic_DNA"/>
</dbReference>
<dbReference type="NCBIfam" id="TIGR01641">
    <property type="entry name" value="phageSPP1_gp7"/>
    <property type="match status" value="1"/>
</dbReference>
<dbReference type="InterPro" id="IPR017029">
    <property type="entry name" value="Phage_head_put"/>
</dbReference>
<dbReference type="AlphaFoldDB" id="A0A511HM11"/>
<evidence type="ECO:0000259" key="1">
    <source>
        <dbReference type="Pfam" id="PF04233"/>
    </source>
</evidence>
<proteinExistence type="predicted"/>
<dbReference type="EMBL" id="BJVY01000051">
    <property type="protein sequence ID" value="GEL74628.1"/>
    <property type="molecule type" value="Genomic_DNA"/>
</dbReference>
<feature type="domain" description="Phage head morphogenesis" evidence="1">
    <location>
        <begin position="159"/>
        <end position="271"/>
    </location>
</feature>
<accession>A0A511HM11</accession>
<sequence length="405" mass="44757">MATTRRTANEEILEQTIAHSVQVERYKAGTVRRVVELLNATEEKLEEQLAVRVERIVAAGGFDAGPETTERLQELLKVVGGVRAEAYAAAAGFLREELSVFAAYEAQWQAAVLQETLIVELGVVAPSAEVLRAAVFERPFSGAVFEHWVEALQPADLERISRAVQVGIVEGQTTQEIVRSVVGTRGASYTDGVVEMSRRSAETLVRTSLNHASTQAREEVYRANEDIIEEVRLVATLDGRTTLGCMALDGKVFPVREGKRPPFHPGCRTTTVPVINGVKLVGDRPAVTDARTRRQREIDFRAEAKAKAGAAWSDMSEKERRAAIARIREKWARENIGQVPKGLSYEDWLRRQSASFQDEVLGPTRGQLFRNGGLSVDRFTDASGRTLTLEALREAESEAFKKAKL</sequence>
<dbReference type="PIRSF" id="PIRSF034565">
    <property type="entry name" value="UCP034565"/>
    <property type="match status" value="1"/>
</dbReference>
<gene>
    <name evidence="2" type="ORF">MVI01_64120</name>
    <name evidence="3" type="ORF">SAMN04488504_108157</name>
</gene>
<dbReference type="Pfam" id="PF04233">
    <property type="entry name" value="Phage_Mu_F"/>
    <property type="match status" value="1"/>
</dbReference>
<organism evidence="2 5">
    <name type="scientific">Myxococcus virescens</name>
    <dbReference type="NCBI Taxonomy" id="83456"/>
    <lineage>
        <taxon>Bacteria</taxon>
        <taxon>Pseudomonadati</taxon>
        <taxon>Myxococcota</taxon>
        <taxon>Myxococcia</taxon>
        <taxon>Myxococcales</taxon>
        <taxon>Cystobacterineae</taxon>
        <taxon>Myxococcaceae</taxon>
        <taxon>Myxococcus</taxon>
    </lineage>
</organism>